<comment type="caution">
    <text evidence="5">The sequence shown here is derived from an EMBL/GenBank/DDBJ whole genome shotgun (WGS) entry which is preliminary data.</text>
</comment>
<keyword evidence="2" id="KW-0238">DNA-binding</keyword>
<feature type="domain" description="HTH gntR-type" evidence="4">
    <location>
        <begin position="9"/>
        <end position="64"/>
    </location>
</feature>
<name>A0A101HZM4_UNCT6</name>
<accession>A0A101HZM4</accession>
<dbReference type="PANTHER" id="PTHR43537">
    <property type="entry name" value="TRANSCRIPTIONAL REGULATOR, GNTR FAMILY"/>
    <property type="match status" value="1"/>
</dbReference>
<dbReference type="Pfam" id="PF00392">
    <property type="entry name" value="GntR"/>
    <property type="match status" value="1"/>
</dbReference>
<dbReference type="Proteomes" id="UP000053467">
    <property type="component" value="Unassembled WGS sequence"/>
</dbReference>
<dbReference type="GO" id="GO:0003677">
    <property type="term" value="F:DNA binding"/>
    <property type="evidence" value="ECO:0007669"/>
    <property type="project" value="UniProtKB-KW"/>
</dbReference>
<dbReference type="InterPro" id="IPR011711">
    <property type="entry name" value="GntR_C"/>
</dbReference>
<dbReference type="InterPro" id="IPR000524">
    <property type="entry name" value="Tscrpt_reg_HTH_GntR"/>
</dbReference>
<dbReference type="Gene3D" id="1.10.10.10">
    <property type="entry name" value="Winged helix-like DNA-binding domain superfamily/Winged helix DNA-binding domain"/>
    <property type="match status" value="1"/>
</dbReference>
<dbReference type="Pfam" id="PF07729">
    <property type="entry name" value="FCD"/>
    <property type="match status" value="1"/>
</dbReference>
<dbReference type="SMART" id="SM00345">
    <property type="entry name" value="HTH_GNTR"/>
    <property type="match status" value="1"/>
</dbReference>
<dbReference type="InterPro" id="IPR008920">
    <property type="entry name" value="TF_FadR/GntR_C"/>
</dbReference>
<organism evidence="5 6">
    <name type="scientific">candidate division TA06 bacterium 34_109</name>
    <dbReference type="NCBI Taxonomy" id="1635277"/>
    <lineage>
        <taxon>Bacteria</taxon>
        <taxon>Bacteria division TA06</taxon>
    </lineage>
</organism>
<evidence type="ECO:0000256" key="2">
    <source>
        <dbReference type="ARBA" id="ARBA00023125"/>
    </source>
</evidence>
<dbReference type="SUPFAM" id="SSF46785">
    <property type="entry name" value="Winged helix' DNA-binding domain"/>
    <property type="match status" value="1"/>
</dbReference>
<proteinExistence type="predicted"/>
<dbReference type="InterPro" id="IPR036388">
    <property type="entry name" value="WH-like_DNA-bd_sf"/>
</dbReference>
<reference evidence="6" key="1">
    <citation type="journal article" date="2015" name="MBio">
        <title>Genome-Resolved Metagenomic Analysis Reveals Roles for Candidate Phyla and Other Microbial Community Members in Biogeochemical Transformations in Oil Reservoirs.</title>
        <authorList>
            <person name="Hu P."/>
            <person name="Tom L."/>
            <person name="Singh A."/>
            <person name="Thomas B.C."/>
            <person name="Baker B.J."/>
            <person name="Piceno Y.M."/>
            <person name="Andersen G.L."/>
            <person name="Banfield J.F."/>
        </authorList>
    </citation>
    <scope>NUCLEOTIDE SEQUENCE [LARGE SCALE GENOMIC DNA]</scope>
</reference>
<dbReference type="SUPFAM" id="SSF48008">
    <property type="entry name" value="GntR ligand-binding domain-like"/>
    <property type="match status" value="1"/>
</dbReference>
<gene>
    <name evidence="5" type="ORF">XE03_1833</name>
</gene>
<sequence>MNTLLSDKAYTLIKKKINSCEGEYLSVRRLSREINIGYSPVREACNRLSQEGLIKQLPGIGYYVPKVKEKYFTEIFEYRRVVGCYVFEQVFPFLTQEHVNILSEYNDNMIKYLQEKDIQNFHKYDKKFHLFFFNLYDNSIFTNQMNNIMDRSYYCSYKTVDSVDKKKNISAIEEHKEILKYIASHDKEMAIQKYIEHIDNNEARIKEGYYNNKLEKSLTI</sequence>
<keyword evidence="1" id="KW-0805">Transcription regulation</keyword>
<dbReference type="InterPro" id="IPR036390">
    <property type="entry name" value="WH_DNA-bd_sf"/>
</dbReference>
<keyword evidence="3" id="KW-0804">Transcription</keyword>
<dbReference type="AlphaFoldDB" id="A0A101HZM4"/>
<evidence type="ECO:0000256" key="1">
    <source>
        <dbReference type="ARBA" id="ARBA00023015"/>
    </source>
</evidence>
<evidence type="ECO:0000313" key="5">
    <source>
        <dbReference type="EMBL" id="KUK85910.1"/>
    </source>
</evidence>
<dbReference type="PANTHER" id="PTHR43537:SF24">
    <property type="entry name" value="GLUCONATE OPERON TRANSCRIPTIONAL REPRESSOR"/>
    <property type="match status" value="1"/>
</dbReference>
<protein>
    <submittedName>
        <fullName evidence="5">Transcriptional regulator, GntR family</fullName>
    </submittedName>
</protein>
<dbReference type="Gene3D" id="1.20.120.530">
    <property type="entry name" value="GntR ligand-binding domain-like"/>
    <property type="match status" value="1"/>
</dbReference>
<evidence type="ECO:0000256" key="3">
    <source>
        <dbReference type="ARBA" id="ARBA00023163"/>
    </source>
</evidence>
<dbReference type="GO" id="GO:0003700">
    <property type="term" value="F:DNA-binding transcription factor activity"/>
    <property type="evidence" value="ECO:0007669"/>
    <property type="project" value="InterPro"/>
</dbReference>
<dbReference type="EMBL" id="LGGX01000036">
    <property type="protein sequence ID" value="KUK85910.1"/>
    <property type="molecule type" value="Genomic_DNA"/>
</dbReference>
<evidence type="ECO:0000313" key="6">
    <source>
        <dbReference type="Proteomes" id="UP000053467"/>
    </source>
</evidence>
<evidence type="ECO:0000259" key="4">
    <source>
        <dbReference type="SMART" id="SM00345"/>
    </source>
</evidence>